<gene>
    <name evidence="1" type="primary">lepB</name>
    <name evidence="1" type="ORF">FRZ06_11020</name>
</gene>
<sequence length="177" mass="19570">MKKTIIEFAKTIILALVIALVITTFIKPTLVKGFSMYPTISPNNYLIVNKIPYLAGEPERGDIIVFKAHIYSDSGEEKDLIKRVIGIENDVIEIKDGVVYRNGEALDESYIYGGVTPGDMAPYTVDKGHIFAMGDNRPNSMDSRDPSIGEIAVSDILGRVDLRLYPFSDIGLINQSN</sequence>
<proteinExistence type="predicted"/>
<accession>A0ACD1AC14</accession>
<dbReference type="Proteomes" id="UP000594014">
    <property type="component" value="Chromosome"/>
</dbReference>
<reference evidence="1" key="1">
    <citation type="submission" date="2019-08" db="EMBL/GenBank/DDBJ databases">
        <title>Genome sequence of Clostridiales bacterium MT110.</title>
        <authorList>
            <person name="Cao J."/>
        </authorList>
    </citation>
    <scope>NUCLEOTIDE SEQUENCE</scope>
    <source>
        <strain evidence="1">MT110</strain>
    </source>
</reference>
<evidence type="ECO:0000313" key="1">
    <source>
        <dbReference type="EMBL" id="QOX63828.1"/>
    </source>
</evidence>
<evidence type="ECO:0000313" key="2">
    <source>
        <dbReference type="Proteomes" id="UP000594014"/>
    </source>
</evidence>
<dbReference type="EMBL" id="CP042469">
    <property type="protein sequence ID" value="QOX63828.1"/>
    <property type="molecule type" value="Genomic_DNA"/>
</dbReference>
<protein>
    <submittedName>
        <fullName evidence="1">Signal peptidase I</fullName>
        <ecNumber evidence="1">3.4.21.89</ecNumber>
    </submittedName>
</protein>
<keyword evidence="2" id="KW-1185">Reference proteome</keyword>
<name>A0ACD1AC14_9FIRM</name>
<dbReference type="EC" id="3.4.21.89" evidence="1"/>
<keyword evidence="1" id="KW-0378">Hydrolase</keyword>
<organism evidence="1 2">
    <name type="scientific">Anoxybacterium hadale</name>
    <dbReference type="NCBI Taxonomy" id="3408580"/>
    <lineage>
        <taxon>Bacteria</taxon>
        <taxon>Bacillati</taxon>
        <taxon>Bacillota</taxon>
        <taxon>Clostridia</taxon>
        <taxon>Peptostreptococcales</taxon>
        <taxon>Anaerovoracaceae</taxon>
        <taxon>Anoxybacterium</taxon>
    </lineage>
</organism>